<evidence type="ECO:0000256" key="2">
    <source>
        <dbReference type="SAM" id="SignalP"/>
    </source>
</evidence>
<evidence type="ECO:0000313" key="3">
    <source>
        <dbReference type="Proteomes" id="UP000095287"/>
    </source>
</evidence>
<feature type="compositionally biased region" description="Acidic residues" evidence="1">
    <location>
        <begin position="158"/>
        <end position="170"/>
    </location>
</feature>
<feature type="signal peptide" evidence="2">
    <location>
        <begin position="1"/>
        <end position="18"/>
    </location>
</feature>
<accession>A0A1I8ATT4</accession>
<protein>
    <submittedName>
        <fullName evidence="4">DUF148 domain-containing protein</fullName>
    </submittedName>
</protein>
<dbReference type="AlphaFoldDB" id="A0A1I8ATT4"/>
<evidence type="ECO:0000313" key="4">
    <source>
        <dbReference type="WBParaSite" id="L893_g90.t1"/>
    </source>
</evidence>
<dbReference type="Proteomes" id="UP000095287">
    <property type="component" value="Unplaced"/>
</dbReference>
<organism evidence="3 4">
    <name type="scientific">Steinernema glaseri</name>
    <dbReference type="NCBI Taxonomy" id="37863"/>
    <lineage>
        <taxon>Eukaryota</taxon>
        <taxon>Metazoa</taxon>
        <taxon>Ecdysozoa</taxon>
        <taxon>Nematoda</taxon>
        <taxon>Chromadorea</taxon>
        <taxon>Rhabditida</taxon>
        <taxon>Tylenchina</taxon>
        <taxon>Panagrolaimomorpha</taxon>
        <taxon>Strongyloidoidea</taxon>
        <taxon>Steinernematidae</taxon>
        <taxon>Steinernema</taxon>
    </lineage>
</organism>
<proteinExistence type="predicted"/>
<reference evidence="4" key="1">
    <citation type="submission" date="2016-11" db="UniProtKB">
        <authorList>
            <consortium name="WormBaseParasite"/>
        </authorList>
    </citation>
    <scope>IDENTIFICATION</scope>
</reference>
<dbReference type="WBParaSite" id="L893_g90.t1">
    <property type="protein sequence ID" value="L893_g90.t1"/>
    <property type="gene ID" value="L893_g90"/>
</dbReference>
<sequence>MRTFLLITIVLLSRFCAAKENRKCGLPENYSKLPDFAQEELRAVWNKYVPGNKCDHELLITDDIMAVLEMFENEDNNRSSGSTASSKNPSTSPEPVDELDPTAGGPNHSEDLEPSEVLAPDSIPKTLVFPTLSPASSRRTTTRNRASKEKTRQVSTSYEDDEEGEDDEELTTYSPPPRRTTTSVRTTLAEEDYSVERTTPAHTRSRFRKTKGKKSRTRVPVQETTPDYDFQENLKDIKGPQTTPDVEKLPFLRSAPQEVVTQFQRVLNDNDIPSEERRQAELHLLAVSLLTSKQLQAYNSWSTSQRKRLRDQENDYRVSQDAQDALKTLSAMDSSKQRDFVKTLPRAVRRELREYSTRAMKQLNNRED</sequence>
<evidence type="ECO:0000256" key="1">
    <source>
        <dbReference type="SAM" id="MobiDB-lite"/>
    </source>
</evidence>
<keyword evidence="2" id="KW-0732">Signal</keyword>
<feature type="compositionally biased region" description="Basic residues" evidence="1">
    <location>
        <begin position="203"/>
        <end position="217"/>
    </location>
</feature>
<feature type="region of interest" description="Disordered" evidence="1">
    <location>
        <begin position="75"/>
        <end position="244"/>
    </location>
</feature>
<feature type="compositionally biased region" description="Low complexity" evidence="1">
    <location>
        <begin position="130"/>
        <end position="139"/>
    </location>
</feature>
<name>A0A1I8ATT4_9BILA</name>
<keyword evidence="3" id="KW-1185">Reference proteome</keyword>
<feature type="compositionally biased region" description="Polar residues" evidence="1">
    <location>
        <begin position="78"/>
        <end position="93"/>
    </location>
</feature>
<feature type="chain" id="PRO_5009315087" evidence="2">
    <location>
        <begin position="19"/>
        <end position="368"/>
    </location>
</feature>